<dbReference type="GO" id="GO:0005886">
    <property type="term" value="C:plasma membrane"/>
    <property type="evidence" value="ECO:0007669"/>
    <property type="project" value="UniProtKB-SubCell"/>
</dbReference>
<reference evidence="15" key="1">
    <citation type="submission" date="2020-08" db="EMBL/GenBank/DDBJ databases">
        <title>Genome public.</title>
        <authorList>
            <person name="Liu C."/>
            <person name="Sun Q."/>
        </authorList>
    </citation>
    <scope>NUCLEOTIDE SEQUENCE</scope>
    <source>
        <strain evidence="15">NSJ-24</strain>
    </source>
</reference>
<evidence type="ECO:0000256" key="10">
    <source>
        <dbReference type="ARBA" id="ARBA00025198"/>
    </source>
</evidence>
<evidence type="ECO:0000256" key="3">
    <source>
        <dbReference type="ARBA" id="ARBA00022547"/>
    </source>
</evidence>
<comment type="similarity">
    <text evidence="1 12 13">Belongs to the ATPase B chain family.</text>
</comment>
<feature type="transmembrane region" description="Helical" evidence="12">
    <location>
        <begin position="12"/>
        <end position="31"/>
    </location>
</feature>
<evidence type="ECO:0000256" key="5">
    <source>
        <dbReference type="ARBA" id="ARBA00022781"/>
    </source>
</evidence>
<dbReference type="Pfam" id="PF00430">
    <property type="entry name" value="ATP-synt_B"/>
    <property type="match status" value="1"/>
</dbReference>
<keyword evidence="9 12" id="KW-0066">ATP synthesis</keyword>
<dbReference type="PANTHER" id="PTHR33445:SF2">
    <property type="entry name" value="ATP SYNTHASE SUBUNIT B', CHLOROPLASTIC"/>
    <property type="match status" value="1"/>
</dbReference>
<name>A0A926E828_9FIRM</name>
<dbReference type="NCBIfam" id="TIGR01144">
    <property type="entry name" value="ATP_synt_b"/>
    <property type="match status" value="1"/>
</dbReference>
<dbReference type="InterPro" id="IPR005864">
    <property type="entry name" value="ATP_synth_F0_bsu_bac"/>
</dbReference>
<evidence type="ECO:0000256" key="2">
    <source>
        <dbReference type="ARBA" id="ARBA00022448"/>
    </source>
</evidence>
<dbReference type="GO" id="GO:0012505">
    <property type="term" value="C:endomembrane system"/>
    <property type="evidence" value="ECO:0007669"/>
    <property type="project" value="UniProtKB-SubCell"/>
</dbReference>
<keyword evidence="14" id="KW-0175">Coiled coil</keyword>
<evidence type="ECO:0000256" key="12">
    <source>
        <dbReference type="HAMAP-Rule" id="MF_01398"/>
    </source>
</evidence>
<evidence type="ECO:0000256" key="6">
    <source>
        <dbReference type="ARBA" id="ARBA00022989"/>
    </source>
</evidence>
<dbReference type="CDD" id="cd06503">
    <property type="entry name" value="ATP-synt_Fo_b"/>
    <property type="match status" value="1"/>
</dbReference>
<dbReference type="Proteomes" id="UP000610862">
    <property type="component" value="Unassembled WGS sequence"/>
</dbReference>
<dbReference type="EMBL" id="JACRTA010000001">
    <property type="protein sequence ID" value="MBC8568118.1"/>
    <property type="molecule type" value="Genomic_DNA"/>
</dbReference>
<accession>A0A926E828</accession>
<dbReference type="GO" id="GO:0046961">
    <property type="term" value="F:proton-transporting ATPase activity, rotational mechanism"/>
    <property type="evidence" value="ECO:0007669"/>
    <property type="project" value="TreeGrafter"/>
</dbReference>
<dbReference type="InterPro" id="IPR050059">
    <property type="entry name" value="ATP_synthase_B_chain"/>
</dbReference>
<evidence type="ECO:0000256" key="4">
    <source>
        <dbReference type="ARBA" id="ARBA00022692"/>
    </source>
</evidence>
<keyword evidence="3 12" id="KW-0138">CF(0)</keyword>
<comment type="caution">
    <text evidence="15">The sequence shown here is derived from an EMBL/GenBank/DDBJ whole genome shotgun (WGS) entry which is preliminary data.</text>
</comment>
<sequence>MVEALGISLKEFIFYLINFLILVGILTKFLYRPFLDMLAKRKQSIKDALDNAELTNRRADEKMENYDRRIAKVEEEGREIIRNAKMKADAQARDIIDEANKQAADMIAKAETAIQKEKEKAMVDMKHEIAALAILAAEKIVEHEIQKVGQEAVVDEIIRQARSTGWKN</sequence>
<evidence type="ECO:0000313" key="16">
    <source>
        <dbReference type="Proteomes" id="UP000610862"/>
    </source>
</evidence>
<evidence type="ECO:0000256" key="8">
    <source>
        <dbReference type="ARBA" id="ARBA00023136"/>
    </source>
</evidence>
<evidence type="ECO:0000256" key="7">
    <source>
        <dbReference type="ARBA" id="ARBA00023065"/>
    </source>
</evidence>
<organism evidence="15 16">
    <name type="scientific">Lentihominibacter hominis</name>
    <dbReference type="NCBI Taxonomy" id="2763645"/>
    <lineage>
        <taxon>Bacteria</taxon>
        <taxon>Bacillati</taxon>
        <taxon>Bacillota</taxon>
        <taxon>Clostridia</taxon>
        <taxon>Peptostreptococcales</taxon>
        <taxon>Anaerovoracaceae</taxon>
        <taxon>Lentihominibacter</taxon>
    </lineage>
</organism>
<keyword evidence="12" id="KW-1003">Cell membrane</keyword>
<evidence type="ECO:0000256" key="13">
    <source>
        <dbReference type="RuleBase" id="RU003848"/>
    </source>
</evidence>
<dbReference type="InterPro" id="IPR002146">
    <property type="entry name" value="ATP_synth_b/b'su_bac/chlpt"/>
</dbReference>
<feature type="coiled-coil region" evidence="14">
    <location>
        <begin position="35"/>
        <end position="120"/>
    </location>
</feature>
<dbReference type="HAMAP" id="MF_01398">
    <property type="entry name" value="ATP_synth_b_bprime"/>
    <property type="match status" value="1"/>
</dbReference>
<evidence type="ECO:0000313" key="15">
    <source>
        <dbReference type="EMBL" id="MBC8568118.1"/>
    </source>
</evidence>
<dbReference type="PANTHER" id="PTHR33445">
    <property type="entry name" value="ATP SYNTHASE SUBUNIT B', CHLOROPLASTIC"/>
    <property type="match status" value="1"/>
</dbReference>
<dbReference type="RefSeq" id="WP_187525095.1">
    <property type="nucleotide sequence ID" value="NZ_JACRTA010000001.1"/>
</dbReference>
<dbReference type="AlphaFoldDB" id="A0A926E828"/>
<evidence type="ECO:0000256" key="14">
    <source>
        <dbReference type="SAM" id="Coils"/>
    </source>
</evidence>
<keyword evidence="5 12" id="KW-0375">Hydrogen ion transport</keyword>
<gene>
    <name evidence="12 15" type="primary">atpF</name>
    <name evidence="15" type="ORF">H8692_04960</name>
</gene>
<dbReference type="GO" id="GO:0045259">
    <property type="term" value="C:proton-transporting ATP synthase complex"/>
    <property type="evidence" value="ECO:0007669"/>
    <property type="project" value="UniProtKB-KW"/>
</dbReference>
<keyword evidence="7 12" id="KW-0406">Ion transport</keyword>
<keyword evidence="6 12" id="KW-1133">Transmembrane helix</keyword>
<evidence type="ECO:0000256" key="1">
    <source>
        <dbReference type="ARBA" id="ARBA00005513"/>
    </source>
</evidence>
<protein>
    <recommendedName>
        <fullName evidence="12">ATP synthase subunit b</fullName>
    </recommendedName>
    <alternativeName>
        <fullName evidence="12">ATP synthase F(0) sector subunit b</fullName>
    </alternativeName>
    <alternativeName>
        <fullName evidence="12">ATPase subunit I</fullName>
    </alternativeName>
    <alternativeName>
        <fullName evidence="12">F-type ATPase subunit b</fullName>
        <shortName evidence="12">F-ATPase subunit b</shortName>
    </alternativeName>
</protein>
<comment type="subunit">
    <text evidence="12">F-type ATPases have 2 components, F(1) - the catalytic core - and F(0) - the membrane proton channel. F(1) has five subunits: alpha(3), beta(3), gamma(1), delta(1), epsilon(1). F(0) has three main subunits: a(1), b(2) and c(10-14). The alpha and beta chains form an alternating ring which encloses part of the gamma chain. F(1) is attached to F(0) by a central stalk formed by the gamma and epsilon chains, while a peripheral stalk is formed by the delta and b chains.</text>
</comment>
<proteinExistence type="inferred from homology"/>
<keyword evidence="8 12" id="KW-0472">Membrane</keyword>
<comment type="subcellular location">
    <subcellularLocation>
        <location evidence="12">Cell membrane</location>
        <topology evidence="12">Single-pass membrane protein</topology>
    </subcellularLocation>
    <subcellularLocation>
        <location evidence="11">Endomembrane system</location>
        <topology evidence="11">Single-pass membrane protein</topology>
    </subcellularLocation>
</comment>
<comment type="function">
    <text evidence="10 12">F(1)F(0) ATP synthase produces ATP from ADP in the presence of a proton or sodium gradient. F-type ATPases consist of two structural domains, F(1) containing the extramembraneous catalytic core and F(0) containing the membrane proton channel, linked together by a central stalk and a peripheral stalk. During catalysis, ATP synthesis in the catalytic domain of F(1) is coupled via a rotary mechanism of the central stalk subunits to proton translocation.</text>
</comment>
<keyword evidence="2 12" id="KW-0813">Transport</keyword>
<keyword evidence="4 12" id="KW-0812">Transmembrane</keyword>
<keyword evidence="16" id="KW-1185">Reference proteome</keyword>
<evidence type="ECO:0000256" key="9">
    <source>
        <dbReference type="ARBA" id="ARBA00023310"/>
    </source>
</evidence>
<evidence type="ECO:0000256" key="11">
    <source>
        <dbReference type="ARBA" id="ARBA00037847"/>
    </source>
</evidence>
<comment type="function">
    <text evidence="12">Component of the F(0) channel, it forms part of the peripheral stalk, linking F(1) to F(0).</text>
</comment>
<dbReference type="GO" id="GO:0046933">
    <property type="term" value="F:proton-transporting ATP synthase activity, rotational mechanism"/>
    <property type="evidence" value="ECO:0007669"/>
    <property type="project" value="UniProtKB-UniRule"/>
</dbReference>